<dbReference type="GO" id="GO:0015074">
    <property type="term" value="P:DNA integration"/>
    <property type="evidence" value="ECO:0007669"/>
    <property type="project" value="InterPro"/>
</dbReference>
<dbReference type="Pfam" id="PF00589">
    <property type="entry name" value="Phage_integrase"/>
    <property type="match status" value="1"/>
</dbReference>
<organism evidence="3 4">
    <name type="scientific">Candidatus Methanofastidiosum methylothiophilum</name>
    <dbReference type="NCBI Taxonomy" id="1705564"/>
    <lineage>
        <taxon>Archaea</taxon>
        <taxon>Methanobacteriati</taxon>
        <taxon>Methanobacteriota</taxon>
        <taxon>Stenosarchaea group</taxon>
        <taxon>Candidatus Methanofastidiosia</taxon>
        <taxon>Candidatus Methanofastidiosales</taxon>
        <taxon>Candidatus Methanofastidiosaceae</taxon>
        <taxon>Candidatus Methanofastidiosum</taxon>
    </lineage>
</organism>
<name>A0A150IYY8_9EURY</name>
<evidence type="ECO:0000259" key="2">
    <source>
        <dbReference type="PROSITE" id="PS51898"/>
    </source>
</evidence>
<comment type="caution">
    <text evidence="3">The sequence shown here is derived from an EMBL/GenBank/DDBJ whole genome shotgun (WGS) entry which is preliminary data.</text>
</comment>
<gene>
    <name evidence="3" type="ORF">AMQ22_01495</name>
</gene>
<protein>
    <submittedName>
        <fullName evidence="3">Putative tyrosine recombinase XerC-like protein</fullName>
    </submittedName>
</protein>
<dbReference type="PANTHER" id="PTHR30349">
    <property type="entry name" value="PHAGE INTEGRASE-RELATED"/>
    <property type="match status" value="1"/>
</dbReference>
<sequence>MKNLSTYIKYEDFIKFEEAAKEYEEYAVRKRARKGDYPLFIRLLFFTGARISEIVGGNQRVFTQCLFPGFKKRKGHCPKWAPVRDDRVCIDANCQYLNAYVQKKHHGIRVKDIVFNDRIIAVYGKNVKSDELKARTVVIDTDTLDLIRQHIERHSLKPNDKIINLNENGAKTLINTLRDMVEMPWVSAHKFRHGHAIHCIQRGMDLRTLQQQLGHTDLGTTAIYLQFAVDDRKKSYDKVFGVKPDHVKVQCPSCGFTFRLKRDLGIDFEDRLTAVKTISKMH</sequence>
<accession>A0A150IYY8</accession>
<dbReference type="InterPro" id="IPR013762">
    <property type="entry name" value="Integrase-like_cat_sf"/>
</dbReference>
<evidence type="ECO:0000313" key="3">
    <source>
        <dbReference type="EMBL" id="KYC50207.1"/>
    </source>
</evidence>
<dbReference type="Gene3D" id="1.10.443.10">
    <property type="entry name" value="Intergrase catalytic core"/>
    <property type="match status" value="1"/>
</dbReference>
<dbReference type="InterPro" id="IPR002104">
    <property type="entry name" value="Integrase_catalytic"/>
</dbReference>
<dbReference type="Proteomes" id="UP000075398">
    <property type="component" value="Unassembled WGS sequence"/>
</dbReference>
<reference evidence="3 4" key="1">
    <citation type="journal article" date="2016" name="ISME J.">
        <title>Chasing the elusive Euryarchaeota class WSA2: genomes reveal a uniquely fastidious methyl-reducing methanogen.</title>
        <authorList>
            <person name="Nobu M.K."/>
            <person name="Narihiro T."/>
            <person name="Kuroda K."/>
            <person name="Mei R."/>
            <person name="Liu W.T."/>
        </authorList>
    </citation>
    <scope>NUCLEOTIDE SEQUENCE [LARGE SCALE GENOMIC DNA]</scope>
    <source>
        <strain evidence="3">U1lsi0528_Bin055</strain>
    </source>
</reference>
<dbReference type="SUPFAM" id="SSF56349">
    <property type="entry name" value="DNA breaking-rejoining enzymes"/>
    <property type="match status" value="1"/>
</dbReference>
<keyword evidence="1" id="KW-0233">DNA recombination</keyword>
<dbReference type="PANTHER" id="PTHR30349:SF64">
    <property type="entry name" value="PROPHAGE INTEGRASE INTD-RELATED"/>
    <property type="match status" value="1"/>
</dbReference>
<evidence type="ECO:0000313" key="4">
    <source>
        <dbReference type="Proteomes" id="UP000075398"/>
    </source>
</evidence>
<dbReference type="InterPro" id="IPR011010">
    <property type="entry name" value="DNA_brk_join_enz"/>
</dbReference>
<dbReference type="EMBL" id="LNGC01000078">
    <property type="protein sequence ID" value="KYC50207.1"/>
    <property type="molecule type" value="Genomic_DNA"/>
</dbReference>
<proteinExistence type="predicted"/>
<dbReference type="InterPro" id="IPR050090">
    <property type="entry name" value="Tyrosine_recombinase_XerCD"/>
</dbReference>
<feature type="domain" description="Tyr recombinase" evidence="2">
    <location>
        <begin position="3"/>
        <end position="237"/>
    </location>
</feature>
<dbReference type="CDD" id="cd00397">
    <property type="entry name" value="DNA_BRE_C"/>
    <property type="match status" value="1"/>
</dbReference>
<evidence type="ECO:0000256" key="1">
    <source>
        <dbReference type="ARBA" id="ARBA00023172"/>
    </source>
</evidence>
<dbReference type="PROSITE" id="PS51898">
    <property type="entry name" value="TYR_RECOMBINASE"/>
    <property type="match status" value="1"/>
</dbReference>
<dbReference type="AlphaFoldDB" id="A0A150IYY8"/>
<dbReference type="GO" id="GO:0006310">
    <property type="term" value="P:DNA recombination"/>
    <property type="evidence" value="ECO:0007669"/>
    <property type="project" value="UniProtKB-KW"/>
</dbReference>
<dbReference type="GO" id="GO:0003677">
    <property type="term" value="F:DNA binding"/>
    <property type="evidence" value="ECO:0007669"/>
    <property type="project" value="InterPro"/>
</dbReference>